<name>A0ABR1YC45_9PEZI</name>
<keyword evidence="3" id="KW-1185">Reference proteome</keyword>
<feature type="region of interest" description="Disordered" evidence="1">
    <location>
        <begin position="22"/>
        <end position="59"/>
    </location>
</feature>
<accession>A0ABR1YC45</accession>
<sequence length="195" mass="21892">MRGEQRMIRRWWSIHNDIRRRPSTLNRRKRQDETYEDGEAVAPCSDRAAPQPRPREEPVGPLGYGVASIPSNDAVQRGGPGRGLLMGGWLAGCCAALRARGRACVAYVRAVVCRACVRSFLFRCGAEWSVCAVVRRGVLERREESSCMSRGGGGSKREKVFEWSWIVMSVVRPMKKKAPVGLPAPRLLQRKETRK</sequence>
<dbReference type="EMBL" id="JBBWRZ010000012">
    <property type="protein sequence ID" value="KAK8224566.1"/>
    <property type="molecule type" value="Genomic_DNA"/>
</dbReference>
<organism evidence="2 3">
    <name type="scientific">Phyllosticta capitalensis</name>
    <dbReference type="NCBI Taxonomy" id="121624"/>
    <lineage>
        <taxon>Eukaryota</taxon>
        <taxon>Fungi</taxon>
        <taxon>Dikarya</taxon>
        <taxon>Ascomycota</taxon>
        <taxon>Pezizomycotina</taxon>
        <taxon>Dothideomycetes</taxon>
        <taxon>Dothideomycetes incertae sedis</taxon>
        <taxon>Botryosphaeriales</taxon>
        <taxon>Phyllostictaceae</taxon>
        <taxon>Phyllosticta</taxon>
    </lineage>
</organism>
<evidence type="ECO:0000256" key="1">
    <source>
        <dbReference type="SAM" id="MobiDB-lite"/>
    </source>
</evidence>
<evidence type="ECO:0000313" key="3">
    <source>
        <dbReference type="Proteomes" id="UP001492380"/>
    </source>
</evidence>
<evidence type="ECO:0000313" key="2">
    <source>
        <dbReference type="EMBL" id="KAK8224566.1"/>
    </source>
</evidence>
<proteinExistence type="predicted"/>
<protein>
    <submittedName>
        <fullName evidence="2">Uncharacterized protein</fullName>
    </submittedName>
</protein>
<reference evidence="2 3" key="1">
    <citation type="submission" date="2024-04" db="EMBL/GenBank/DDBJ databases">
        <title>Phyllosticta paracitricarpa is synonymous to the EU quarantine fungus P. citricarpa based on phylogenomic analyses.</title>
        <authorList>
            <consortium name="Lawrence Berkeley National Laboratory"/>
            <person name="Van Ingen-Buijs V.A."/>
            <person name="Van Westerhoven A.C."/>
            <person name="Haridas S."/>
            <person name="Skiadas P."/>
            <person name="Martin F."/>
            <person name="Groenewald J.Z."/>
            <person name="Crous P.W."/>
            <person name="Seidl M.F."/>
        </authorList>
    </citation>
    <scope>NUCLEOTIDE SEQUENCE [LARGE SCALE GENOMIC DNA]</scope>
    <source>
        <strain evidence="2 3">CBS 123374</strain>
    </source>
</reference>
<comment type="caution">
    <text evidence="2">The sequence shown here is derived from an EMBL/GenBank/DDBJ whole genome shotgun (WGS) entry which is preliminary data.</text>
</comment>
<gene>
    <name evidence="2" type="ORF">HDK90DRAFT_84415</name>
</gene>
<dbReference type="Proteomes" id="UP001492380">
    <property type="component" value="Unassembled WGS sequence"/>
</dbReference>